<dbReference type="AlphaFoldDB" id="A0A7W9SXY4"/>
<keyword evidence="2" id="KW-1185">Reference proteome</keyword>
<dbReference type="Proteomes" id="UP000532746">
    <property type="component" value="Unassembled WGS sequence"/>
</dbReference>
<comment type="caution">
    <text evidence="1">The sequence shown here is derived from an EMBL/GenBank/DDBJ whole genome shotgun (WGS) entry which is preliminary data.</text>
</comment>
<accession>A0A7W9SXY4</accession>
<gene>
    <name evidence="1" type="ORF">HNQ93_000250</name>
</gene>
<protein>
    <submittedName>
        <fullName evidence="1">Uncharacterized protein</fullName>
    </submittedName>
</protein>
<dbReference type="EMBL" id="JACHGG010000001">
    <property type="protein sequence ID" value="MBB6057420.1"/>
    <property type="molecule type" value="Genomic_DNA"/>
</dbReference>
<sequence>MNKPEEVLYSSEQLQAALHIAYENMLAFKRYKQTPVVIVRDGRVVEVSPDELTAADQKAA</sequence>
<reference evidence="1 2" key="1">
    <citation type="submission" date="2020-08" db="EMBL/GenBank/DDBJ databases">
        <title>Genomic Encyclopedia of Type Strains, Phase IV (KMG-IV): sequencing the most valuable type-strain genomes for metagenomic binning, comparative biology and taxonomic classification.</title>
        <authorList>
            <person name="Goeker M."/>
        </authorList>
    </citation>
    <scope>NUCLEOTIDE SEQUENCE [LARGE SCALE GENOMIC DNA]</scope>
    <source>
        <strain evidence="1 2">DSM 26718</strain>
    </source>
</reference>
<organism evidence="1 2">
    <name type="scientific">Hymenobacter luteus</name>
    <dbReference type="NCBI Taxonomy" id="1411122"/>
    <lineage>
        <taxon>Bacteria</taxon>
        <taxon>Pseudomonadati</taxon>
        <taxon>Bacteroidota</taxon>
        <taxon>Cytophagia</taxon>
        <taxon>Cytophagales</taxon>
        <taxon>Hymenobacteraceae</taxon>
        <taxon>Hymenobacter</taxon>
    </lineage>
</organism>
<proteinExistence type="predicted"/>
<name>A0A7W9SXY4_9BACT</name>
<evidence type="ECO:0000313" key="2">
    <source>
        <dbReference type="Proteomes" id="UP000532746"/>
    </source>
</evidence>
<evidence type="ECO:0000313" key="1">
    <source>
        <dbReference type="EMBL" id="MBB6057420.1"/>
    </source>
</evidence>